<keyword evidence="2" id="KW-0997">Cell inner membrane</keyword>
<dbReference type="Proteomes" id="UP000765802">
    <property type="component" value="Unassembled WGS sequence"/>
</dbReference>
<sequence>MTNRGSHITRLKLLIAAPFVCCLFFTACENTEEELNALSQKRIAVEEAKFIESYLSQGGKMKAKLTAPVMLRYQTDSPYIEFPKSLHVDFFNDSLKVESQLNALYGRYRETEQKVFLRDSVTVFNIRKDTLRCKELWWDQTKQIFYTEKEVEIHQPDKVIYGTGLEADQSFNWYLIKQITGQVLVPKGGFNGPPADSTAAGTVAADSVGMGRKENE</sequence>
<evidence type="ECO:0000256" key="4">
    <source>
        <dbReference type="ARBA" id="ARBA00022989"/>
    </source>
</evidence>
<feature type="signal peptide" evidence="7">
    <location>
        <begin position="1"/>
        <end position="27"/>
    </location>
</feature>
<dbReference type="EMBL" id="MBUA01000023">
    <property type="protein sequence ID" value="MBC6491870.1"/>
    <property type="molecule type" value="Genomic_DNA"/>
</dbReference>
<reference evidence="8 9" key="1">
    <citation type="submission" date="2016-07" db="EMBL/GenBank/DDBJ databases">
        <title>Genome analysis of Flavihumibacter stibioxidans YS-17.</title>
        <authorList>
            <person name="Shi K."/>
            <person name="Han Y."/>
            <person name="Wang G."/>
        </authorList>
    </citation>
    <scope>NUCLEOTIDE SEQUENCE [LARGE SCALE GENOMIC DNA]</scope>
    <source>
        <strain evidence="8 9">YS-17</strain>
    </source>
</reference>
<keyword evidence="3" id="KW-0812">Transmembrane</keyword>
<evidence type="ECO:0000313" key="9">
    <source>
        <dbReference type="Proteomes" id="UP000765802"/>
    </source>
</evidence>
<gene>
    <name evidence="8" type="ORF">BC349_12480</name>
</gene>
<dbReference type="Pfam" id="PF06835">
    <property type="entry name" value="LptC"/>
    <property type="match status" value="1"/>
</dbReference>
<keyword evidence="9" id="KW-1185">Reference proteome</keyword>
<dbReference type="InterPro" id="IPR010664">
    <property type="entry name" value="LipoPS_assembly_LptC-rel"/>
</dbReference>
<evidence type="ECO:0000256" key="3">
    <source>
        <dbReference type="ARBA" id="ARBA00022692"/>
    </source>
</evidence>
<dbReference type="PROSITE" id="PS51257">
    <property type="entry name" value="PROKAR_LIPOPROTEIN"/>
    <property type="match status" value="1"/>
</dbReference>
<keyword evidence="5" id="KW-0472">Membrane</keyword>
<evidence type="ECO:0000256" key="7">
    <source>
        <dbReference type="SAM" id="SignalP"/>
    </source>
</evidence>
<feature type="region of interest" description="Disordered" evidence="6">
    <location>
        <begin position="195"/>
        <end position="216"/>
    </location>
</feature>
<dbReference type="Gene3D" id="2.60.450.10">
    <property type="entry name" value="Lipopolysaccharide (LPS) transport protein A like domain"/>
    <property type="match status" value="1"/>
</dbReference>
<dbReference type="NCBIfam" id="TIGR04409">
    <property type="entry name" value="LptC_YrbK"/>
    <property type="match status" value="1"/>
</dbReference>
<dbReference type="PANTHER" id="PTHR37481">
    <property type="entry name" value="LIPOPOLYSACCHARIDE EXPORT SYSTEM PROTEIN LPTC"/>
    <property type="match status" value="1"/>
</dbReference>
<evidence type="ECO:0000256" key="1">
    <source>
        <dbReference type="ARBA" id="ARBA00022475"/>
    </source>
</evidence>
<keyword evidence="4" id="KW-1133">Transmembrane helix</keyword>
<evidence type="ECO:0000256" key="5">
    <source>
        <dbReference type="ARBA" id="ARBA00023136"/>
    </source>
</evidence>
<name>A0ABR7MA16_9BACT</name>
<accession>A0ABR7MA16</accession>
<feature type="chain" id="PRO_5047524061" evidence="7">
    <location>
        <begin position="28"/>
        <end position="216"/>
    </location>
</feature>
<dbReference type="PANTHER" id="PTHR37481:SF1">
    <property type="entry name" value="LIPOPOLYSACCHARIDE EXPORT SYSTEM PROTEIN LPTC"/>
    <property type="match status" value="1"/>
</dbReference>
<evidence type="ECO:0000313" key="8">
    <source>
        <dbReference type="EMBL" id="MBC6491870.1"/>
    </source>
</evidence>
<dbReference type="RefSeq" id="WP_187257189.1">
    <property type="nucleotide sequence ID" value="NZ_JBHULF010000007.1"/>
</dbReference>
<protein>
    <submittedName>
        <fullName evidence="8">LPS export ABC transporter periplasmic protein LptC</fullName>
    </submittedName>
</protein>
<organism evidence="8 9">
    <name type="scientific">Flavihumibacter stibioxidans</name>
    <dbReference type="NCBI Taxonomy" id="1834163"/>
    <lineage>
        <taxon>Bacteria</taxon>
        <taxon>Pseudomonadati</taxon>
        <taxon>Bacteroidota</taxon>
        <taxon>Chitinophagia</taxon>
        <taxon>Chitinophagales</taxon>
        <taxon>Chitinophagaceae</taxon>
        <taxon>Flavihumibacter</taxon>
    </lineage>
</organism>
<dbReference type="InterPro" id="IPR026265">
    <property type="entry name" value="LptC"/>
</dbReference>
<keyword evidence="1" id="KW-1003">Cell membrane</keyword>
<keyword evidence="7" id="KW-0732">Signal</keyword>
<dbReference type="InterPro" id="IPR052363">
    <property type="entry name" value="LPS_export_LptC"/>
</dbReference>
<evidence type="ECO:0000256" key="2">
    <source>
        <dbReference type="ARBA" id="ARBA00022519"/>
    </source>
</evidence>
<comment type="caution">
    <text evidence="8">The sequence shown here is derived from an EMBL/GenBank/DDBJ whole genome shotgun (WGS) entry which is preliminary data.</text>
</comment>
<proteinExistence type="predicted"/>
<evidence type="ECO:0000256" key="6">
    <source>
        <dbReference type="SAM" id="MobiDB-lite"/>
    </source>
</evidence>